<dbReference type="OrthoDB" id="5954824at2759"/>
<dbReference type="GO" id="GO:0030544">
    <property type="term" value="F:Hsp70 protein binding"/>
    <property type="evidence" value="ECO:0007669"/>
    <property type="project" value="TreeGrafter"/>
</dbReference>
<reference evidence="1 2" key="1">
    <citation type="submission" date="2019-03" db="EMBL/GenBank/DDBJ databases">
        <title>Single cell metagenomics reveals metabolic interactions within the superorganism composed of flagellate Streblomastix strix and complex community of Bacteroidetes bacteria on its surface.</title>
        <authorList>
            <person name="Treitli S.C."/>
            <person name="Kolisko M."/>
            <person name="Husnik F."/>
            <person name="Keeling P."/>
            <person name="Hampl V."/>
        </authorList>
    </citation>
    <scope>NUCLEOTIDE SEQUENCE [LARGE SCALE GENOMIC DNA]</scope>
    <source>
        <strain evidence="1">ST1C</strain>
    </source>
</reference>
<organism evidence="1 2">
    <name type="scientific">Streblomastix strix</name>
    <dbReference type="NCBI Taxonomy" id="222440"/>
    <lineage>
        <taxon>Eukaryota</taxon>
        <taxon>Metamonada</taxon>
        <taxon>Preaxostyla</taxon>
        <taxon>Oxymonadida</taxon>
        <taxon>Streblomastigidae</taxon>
        <taxon>Streblomastix</taxon>
    </lineage>
</organism>
<dbReference type="Pfam" id="PF10274">
    <property type="entry name" value="ParcG"/>
    <property type="match status" value="1"/>
</dbReference>
<gene>
    <name evidence="1" type="ORF">EZS28_002308</name>
</gene>
<dbReference type="SUPFAM" id="SSF48371">
    <property type="entry name" value="ARM repeat"/>
    <property type="match status" value="1"/>
</dbReference>
<accession>A0A5J4X6M2</accession>
<dbReference type="AlphaFoldDB" id="A0A5J4X6M2"/>
<dbReference type="GO" id="GO:0051879">
    <property type="term" value="F:Hsp90 protein binding"/>
    <property type="evidence" value="ECO:0007669"/>
    <property type="project" value="TreeGrafter"/>
</dbReference>
<dbReference type="Proteomes" id="UP000324800">
    <property type="component" value="Unassembled WGS sequence"/>
</dbReference>
<evidence type="ECO:0000313" key="2">
    <source>
        <dbReference type="Proteomes" id="UP000324800"/>
    </source>
</evidence>
<sequence length="354" mass="40389">MDPVVGSCRPASLSFSLKEGKKIHIVEKAPKANPMAIRKFQQTEFRRFYDRGDLPVAVEHTASGGTIFWKIQPEQLDYHHYLPIFFDGLRETEDPYRLLSLEGVNDMLDKGGSKILPVIPQLIIPLKTTLNTRIPSVVCRVLIVIQKLVVSGELIGETLVPYYRQLLPVFNLFKMSNVNIGDDFEWAQKKRMNMGDLVQETLEIMEIHGGRDAFIKKNILIKKVILVYTKTLNGTFYMCFIVLLAVSATIGEALSPNSVSLAVPDNYLCANSILEIKEHTPYFVAGYIFPQSWQICKKECNIEIANNQTTKRKISCNFEWISISVNFDERSVEKLTEISYILFKLIPHKILLEE</sequence>
<dbReference type="InterPro" id="IPR016024">
    <property type="entry name" value="ARM-type_fold"/>
</dbReference>
<dbReference type="PANTHER" id="PTHR21207">
    <property type="entry name" value="PARKIN COREGULATED GENE PROTEIN PARK2 COREGULATED"/>
    <property type="match status" value="1"/>
</dbReference>
<dbReference type="EMBL" id="SNRW01000277">
    <property type="protein sequence ID" value="KAA6402159.1"/>
    <property type="molecule type" value="Genomic_DNA"/>
</dbReference>
<proteinExistence type="predicted"/>
<evidence type="ECO:0000313" key="1">
    <source>
        <dbReference type="EMBL" id="KAA6402159.1"/>
    </source>
</evidence>
<protein>
    <submittedName>
        <fullName evidence="1">Putative parkin coregulated-like protein</fullName>
    </submittedName>
</protein>
<comment type="caution">
    <text evidence="1">The sequence shown here is derived from an EMBL/GenBank/DDBJ whole genome shotgun (WGS) entry which is preliminary data.</text>
</comment>
<name>A0A5J4X6M2_9EUKA</name>
<dbReference type="InterPro" id="IPR019399">
    <property type="entry name" value="Parkin_co-regulated_protein"/>
</dbReference>
<dbReference type="PANTHER" id="PTHR21207:SF2">
    <property type="entry name" value="PARKIN COREGULATED GENE PROTEIN"/>
    <property type="match status" value="1"/>
</dbReference>